<evidence type="ECO:0000256" key="1">
    <source>
        <dbReference type="ARBA" id="ARBA00021364"/>
    </source>
</evidence>
<organism evidence="5 6">
    <name type="scientific">Glomus cerebriforme</name>
    <dbReference type="NCBI Taxonomy" id="658196"/>
    <lineage>
        <taxon>Eukaryota</taxon>
        <taxon>Fungi</taxon>
        <taxon>Fungi incertae sedis</taxon>
        <taxon>Mucoromycota</taxon>
        <taxon>Glomeromycotina</taxon>
        <taxon>Glomeromycetes</taxon>
        <taxon>Glomerales</taxon>
        <taxon>Glomeraceae</taxon>
        <taxon>Glomus</taxon>
    </lineage>
</organism>
<dbReference type="SUPFAM" id="SSF51556">
    <property type="entry name" value="Metallo-dependent hydrolases"/>
    <property type="match status" value="1"/>
</dbReference>
<comment type="caution">
    <text evidence="5">The sequence shown here is derived from an EMBL/GenBank/DDBJ whole genome shotgun (WGS) entry which is preliminary data.</text>
</comment>
<dbReference type="InterPro" id="IPR032466">
    <property type="entry name" value="Metal_Hydrolase"/>
</dbReference>
<sequence>MSNIEESQPIIRDTLLKIVNTYPLIDNHAHNLLDSSTSLSCPLEICFSEARGEALQNAIETSALKRGVRQLAKLYNCEATLEAIKHVTDIKSYEELCNTCFEPTGIQCLLLDDGLDSLDGLRNVESHVGLVKCAKRIVRIEKIAEQVIGDLVESFKTSKNELVELKSFRDPLYENLKSLANSDLVVSFKSIAAYRTGLNIDCNVNDEAVALSLANFILKCVNSEKQEIRLVDKILIDYILKLAIDVAVKYDIPIQFHTGFGDNDLDLLTSNPLYLRELIETYPTAKFVLLHSAYPYTRQAGYLASVYSNVYVDFGLVFPLISATGQQANLKELFEICPSNKILFSTDGHYLPESFYVAAIQVRETLGKILLEFVENEDFTMEEAVKIAKQVMFENSNKLYKLNLTPEIISKQECAVTSIGISKLALKKLKYNGVKYVRLGWLDFTNILRFRAIPIDRFVEYTLSNGVTIARCLHSLPVYGDVIAKGSGFDSSGEVLLKPDLNTIVQLPYLPTHAFVHTLLENKWTPSDAEYNSTISKPSSFSVCTRLCLKNIIELARKEFGIDFLVGIESEFVLLKGYNDHKPYQPDAVDNSVYSASTAFQNSSTVSTIEQIVDALRDQNIEVEQFHPESAPGQFEIITGPDNPLAAADKVVMTRQTIYDVAAKNHLKATFIPKPFFDKAGTASHIHISIHEIDKSKEINDNHHSKLPRKERSFIAGILQHLKAIAALTLPTINSYERTVDHCWTGKWICWGVENRESPIRVCYRPKKEGMDVNFEFKCIDATANPYIALVALLCAGIDGIKKGLELNMLNCQDDPADLSPEIRAKLGITERLPDSLEESLAELKKDEDLVKSIGKDIIQCFIAVKESELNYFKSLSKDKVYKILIERY</sequence>
<dbReference type="Proteomes" id="UP000265703">
    <property type="component" value="Unassembled WGS sequence"/>
</dbReference>
<comment type="similarity">
    <text evidence="2 3">Belongs to the glutamine synthetase family.</text>
</comment>
<dbReference type="Gene3D" id="3.10.20.70">
    <property type="entry name" value="Glutamine synthetase, N-terminal domain"/>
    <property type="match status" value="1"/>
</dbReference>
<evidence type="ECO:0000256" key="3">
    <source>
        <dbReference type="RuleBase" id="RU000384"/>
    </source>
</evidence>
<dbReference type="InterPro" id="IPR008146">
    <property type="entry name" value="Gln_synth_cat_dom"/>
</dbReference>
<gene>
    <name evidence="5" type="ORF">C1645_780044</name>
</gene>
<protein>
    <recommendedName>
        <fullName evidence="1">Glutamine synthetase</fullName>
    </recommendedName>
</protein>
<reference evidence="5 6" key="1">
    <citation type="submission" date="2018-06" db="EMBL/GenBank/DDBJ databases">
        <title>Comparative genomics reveals the genomic features of Rhizophagus irregularis, R. cerebriforme, R. diaphanum and Gigaspora rosea, and their symbiotic lifestyle signature.</title>
        <authorList>
            <person name="Morin E."/>
            <person name="San Clemente H."/>
            <person name="Chen E.C.H."/>
            <person name="De La Providencia I."/>
            <person name="Hainaut M."/>
            <person name="Kuo A."/>
            <person name="Kohler A."/>
            <person name="Murat C."/>
            <person name="Tang N."/>
            <person name="Roy S."/>
            <person name="Loubradou J."/>
            <person name="Henrissat B."/>
            <person name="Grigoriev I.V."/>
            <person name="Corradi N."/>
            <person name="Roux C."/>
            <person name="Martin F.M."/>
        </authorList>
    </citation>
    <scope>NUCLEOTIDE SEQUENCE [LARGE SCALE GENOMIC DNA]</scope>
    <source>
        <strain evidence="5 6">DAOM 227022</strain>
    </source>
</reference>
<accession>A0A397SJB6</accession>
<dbReference type="InterPro" id="IPR036651">
    <property type="entry name" value="Gln_synt_N_sf"/>
</dbReference>
<dbReference type="SMART" id="SM01230">
    <property type="entry name" value="Gln-synt_C"/>
    <property type="match status" value="1"/>
</dbReference>
<dbReference type="PANTHER" id="PTHR43383">
    <property type="entry name" value="NODULIN 6"/>
    <property type="match status" value="1"/>
</dbReference>
<keyword evidence="6" id="KW-1185">Reference proteome</keyword>
<dbReference type="PROSITE" id="PS00181">
    <property type="entry name" value="GLNA_ATP"/>
    <property type="match status" value="1"/>
</dbReference>
<evidence type="ECO:0000313" key="6">
    <source>
        <dbReference type="Proteomes" id="UP000265703"/>
    </source>
</evidence>
<dbReference type="PROSITE" id="PS51987">
    <property type="entry name" value="GS_CATALYTIC"/>
    <property type="match status" value="1"/>
</dbReference>
<name>A0A397SJB6_9GLOM</name>
<dbReference type="OrthoDB" id="77835at2759"/>
<dbReference type="STRING" id="658196.A0A397SJB6"/>
<dbReference type="PANTHER" id="PTHR43383:SF2">
    <property type="entry name" value="AMIDOHYDROLASE 2 FAMILY PROTEIN"/>
    <property type="match status" value="1"/>
</dbReference>
<dbReference type="InterPro" id="IPR014746">
    <property type="entry name" value="Gln_synth/guanido_kin_cat_dom"/>
</dbReference>
<dbReference type="InterPro" id="IPR027303">
    <property type="entry name" value="Gln_synth_gly_rich_site"/>
</dbReference>
<dbReference type="InterPro" id="IPR006680">
    <property type="entry name" value="Amidohydro-rel"/>
</dbReference>
<evidence type="ECO:0000256" key="2">
    <source>
        <dbReference type="PROSITE-ProRule" id="PRU01331"/>
    </source>
</evidence>
<proteinExistence type="inferred from homology"/>
<feature type="domain" description="GS catalytic" evidence="4">
    <location>
        <begin position="545"/>
        <end position="889"/>
    </location>
</feature>
<dbReference type="Pfam" id="PF04909">
    <property type="entry name" value="Amidohydro_2"/>
    <property type="match status" value="1"/>
</dbReference>
<dbReference type="Gene3D" id="3.20.20.140">
    <property type="entry name" value="Metal-dependent hydrolases"/>
    <property type="match status" value="1"/>
</dbReference>
<dbReference type="EMBL" id="QKYT01000375">
    <property type="protein sequence ID" value="RIA86243.1"/>
    <property type="molecule type" value="Genomic_DNA"/>
</dbReference>
<dbReference type="AlphaFoldDB" id="A0A397SJB6"/>
<dbReference type="SUPFAM" id="SSF54368">
    <property type="entry name" value="Glutamine synthetase, N-terminal domain"/>
    <property type="match status" value="1"/>
</dbReference>
<evidence type="ECO:0000313" key="5">
    <source>
        <dbReference type="EMBL" id="RIA86243.1"/>
    </source>
</evidence>
<dbReference type="Pfam" id="PF00120">
    <property type="entry name" value="Gln-synt_C"/>
    <property type="match status" value="1"/>
</dbReference>
<dbReference type="GO" id="GO:0004356">
    <property type="term" value="F:glutamine synthetase activity"/>
    <property type="evidence" value="ECO:0007669"/>
    <property type="project" value="InterPro"/>
</dbReference>
<dbReference type="GO" id="GO:0006542">
    <property type="term" value="P:glutamine biosynthetic process"/>
    <property type="evidence" value="ECO:0007669"/>
    <property type="project" value="InterPro"/>
</dbReference>
<dbReference type="GO" id="GO:0016787">
    <property type="term" value="F:hydrolase activity"/>
    <property type="evidence" value="ECO:0007669"/>
    <property type="project" value="InterPro"/>
</dbReference>
<evidence type="ECO:0000259" key="4">
    <source>
        <dbReference type="PROSITE" id="PS51987"/>
    </source>
</evidence>
<dbReference type="SUPFAM" id="SSF55931">
    <property type="entry name" value="Glutamine synthetase/guanido kinase"/>
    <property type="match status" value="1"/>
</dbReference>
<dbReference type="Gene3D" id="3.30.590.10">
    <property type="entry name" value="Glutamine synthetase/guanido kinase, catalytic domain"/>
    <property type="match status" value="1"/>
</dbReference>